<evidence type="ECO:0000256" key="3">
    <source>
        <dbReference type="ARBA" id="ARBA00005201"/>
    </source>
</evidence>
<dbReference type="UniPathway" id="UPA00277">
    <property type="reaction ID" value="UER00407"/>
</dbReference>
<dbReference type="HOGENOM" id="CLU_048437_0_1_4"/>
<dbReference type="UniPathway" id="UPA00276">
    <property type="reaction ID" value="UER00406"/>
</dbReference>
<comment type="function">
    <text evidence="1">Catalyzes the phosphorylation of riboflavin to FMN followed by the adenylation of FMN to FAD.</text>
</comment>
<dbReference type="EC" id="2.7.7.2" evidence="15"/>
<protein>
    <recommendedName>
        <fullName evidence="15">Riboflavin biosynthesis protein</fullName>
    </recommendedName>
    <domain>
        <recommendedName>
            <fullName evidence="15">Riboflavin kinase</fullName>
            <ecNumber evidence="15">2.7.1.26</ecNumber>
        </recommendedName>
        <alternativeName>
            <fullName evidence="15">Flavokinase</fullName>
        </alternativeName>
    </domain>
    <domain>
        <recommendedName>
            <fullName evidence="15">FMN adenylyltransferase</fullName>
            <ecNumber evidence="15">2.7.7.2</ecNumber>
        </recommendedName>
        <alternativeName>
            <fullName evidence="15">FAD pyrophosphorylase</fullName>
        </alternativeName>
        <alternativeName>
            <fullName evidence="15">FAD synthase</fullName>
        </alternativeName>
    </domain>
</protein>
<dbReference type="Pfam" id="PF06574">
    <property type="entry name" value="FAD_syn"/>
    <property type="match status" value="1"/>
</dbReference>
<dbReference type="KEGG" id="kct:CDEE_0479"/>
<dbReference type="PANTHER" id="PTHR22749">
    <property type="entry name" value="RIBOFLAVIN KINASE/FMN ADENYLYLTRANSFERASE"/>
    <property type="match status" value="1"/>
</dbReference>
<evidence type="ECO:0000256" key="12">
    <source>
        <dbReference type="ARBA" id="ARBA00023268"/>
    </source>
</evidence>
<dbReference type="PATRIC" id="fig|1208918.3.peg.220"/>
<evidence type="ECO:0000256" key="14">
    <source>
        <dbReference type="ARBA" id="ARBA00049494"/>
    </source>
</evidence>
<reference evidence="17 18" key="1">
    <citation type="journal article" date="2013" name="Genome Biol. Evol.">
        <title>Genome evolution and phylogenomic analysis of candidatus kinetoplastibacterium, the betaproteobacterial endosymbionts of strigomonas and angomonas.</title>
        <authorList>
            <person name="Alves J.M."/>
            <person name="Serrano M.G."/>
            <person name="Maia da Silva F."/>
            <person name="Voegtly L.J."/>
            <person name="Matveyev A.V."/>
            <person name="Teixeira M.M."/>
            <person name="Camargo E.P."/>
            <person name="Buck G.A."/>
        </authorList>
    </citation>
    <scope>NUCLEOTIDE SEQUENCE [LARGE SCALE GENOMIC DNA]</scope>
    <source>
        <strain evidence="17 18">TCC036E</strain>
    </source>
</reference>
<dbReference type="SUPFAM" id="SSF82114">
    <property type="entry name" value="Riboflavin kinase-like"/>
    <property type="match status" value="1"/>
</dbReference>
<dbReference type="GO" id="GO:0005524">
    <property type="term" value="F:ATP binding"/>
    <property type="evidence" value="ECO:0007669"/>
    <property type="project" value="UniProtKB-UniRule"/>
</dbReference>
<evidence type="ECO:0000256" key="9">
    <source>
        <dbReference type="ARBA" id="ARBA00022777"/>
    </source>
</evidence>
<accession>M1LPC0</accession>
<dbReference type="EMBL" id="CP003804">
    <property type="protein sequence ID" value="AGF47522.1"/>
    <property type="molecule type" value="Genomic_DNA"/>
</dbReference>
<keyword evidence="7 15" id="KW-0548">Nucleotidyltransferase</keyword>
<comment type="catalytic activity">
    <reaction evidence="13 15">
        <text>riboflavin + ATP = FMN + ADP + H(+)</text>
        <dbReference type="Rhea" id="RHEA:14357"/>
        <dbReference type="ChEBI" id="CHEBI:15378"/>
        <dbReference type="ChEBI" id="CHEBI:30616"/>
        <dbReference type="ChEBI" id="CHEBI:57986"/>
        <dbReference type="ChEBI" id="CHEBI:58210"/>
        <dbReference type="ChEBI" id="CHEBI:456216"/>
        <dbReference type="EC" id="2.7.1.26"/>
    </reaction>
</comment>
<dbReference type="InterPro" id="IPR002606">
    <property type="entry name" value="Riboflavin_kinase_bac"/>
</dbReference>
<dbReference type="GO" id="GO:0003919">
    <property type="term" value="F:FMN adenylyltransferase activity"/>
    <property type="evidence" value="ECO:0007669"/>
    <property type="project" value="UniProtKB-UniRule"/>
</dbReference>
<evidence type="ECO:0000313" key="18">
    <source>
        <dbReference type="Proteomes" id="UP000011686"/>
    </source>
</evidence>
<keyword evidence="4 15" id="KW-0285">Flavoprotein</keyword>
<keyword evidence="10 15" id="KW-0274">FAD</keyword>
<keyword evidence="18" id="KW-1185">Reference proteome</keyword>
<keyword evidence="5 15" id="KW-0288">FMN</keyword>
<dbReference type="GO" id="GO:0008531">
    <property type="term" value="F:riboflavin kinase activity"/>
    <property type="evidence" value="ECO:0007669"/>
    <property type="project" value="UniProtKB-UniRule"/>
</dbReference>
<dbReference type="Proteomes" id="UP000011686">
    <property type="component" value="Chromosome"/>
</dbReference>
<dbReference type="AlphaFoldDB" id="M1LPC0"/>
<comment type="catalytic activity">
    <reaction evidence="14 15">
        <text>FMN + ATP + H(+) = FAD + diphosphate</text>
        <dbReference type="Rhea" id="RHEA:17237"/>
        <dbReference type="ChEBI" id="CHEBI:15378"/>
        <dbReference type="ChEBI" id="CHEBI:30616"/>
        <dbReference type="ChEBI" id="CHEBI:33019"/>
        <dbReference type="ChEBI" id="CHEBI:57692"/>
        <dbReference type="ChEBI" id="CHEBI:58210"/>
        <dbReference type="EC" id="2.7.7.2"/>
    </reaction>
</comment>
<evidence type="ECO:0000256" key="11">
    <source>
        <dbReference type="ARBA" id="ARBA00022840"/>
    </source>
</evidence>
<dbReference type="GO" id="GO:0006747">
    <property type="term" value="P:FAD biosynthetic process"/>
    <property type="evidence" value="ECO:0007669"/>
    <property type="project" value="UniProtKB-UniRule"/>
</dbReference>
<keyword evidence="11 15" id="KW-0067">ATP-binding</keyword>
<dbReference type="InterPro" id="IPR023468">
    <property type="entry name" value="Riboflavin_kinase"/>
</dbReference>
<dbReference type="InterPro" id="IPR015864">
    <property type="entry name" value="FAD_synthase"/>
</dbReference>
<name>M1LPC0_9PROT</name>
<evidence type="ECO:0000259" key="16">
    <source>
        <dbReference type="SMART" id="SM00904"/>
    </source>
</evidence>
<evidence type="ECO:0000313" key="17">
    <source>
        <dbReference type="EMBL" id="AGF47522.1"/>
    </source>
</evidence>
<evidence type="ECO:0000256" key="4">
    <source>
        <dbReference type="ARBA" id="ARBA00022630"/>
    </source>
</evidence>
<comment type="pathway">
    <text evidence="3 15">Cofactor biosynthesis; FMN biosynthesis; FMN from riboflavin (ATP route): step 1/1.</text>
</comment>
<comment type="similarity">
    <text evidence="15">Belongs to the ribF family.</text>
</comment>
<dbReference type="SUPFAM" id="SSF52374">
    <property type="entry name" value="Nucleotidylyl transferase"/>
    <property type="match status" value="1"/>
</dbReference>
<evidence type="ECO:0000256" key="13">
    <source>
        <dbReference type="ARBA" id="ARBA00047880"/>
    </source>
</evidence>
<keyword evidence="6 15" id="KW-0808">Transferase</keyword>
<organism evidence="17 18">
    <name type="scientific">Candidatus Kinetoplastidibacterium crithidiae TCC036E</name>
    <dbReference type="NCBI Taxonomy" id="1208918"/>
    <lineage>
        <taxon>Bacteria</taxon>
        <taxon>Pseudomonadati</taxon>
        <taxon>Pseudomonadota</taxon>
        <taxon>Betaproteobacteria</taxon>
        <taxon>Candidatus Kinetoplastidibacterium</taxon>
    </lineage>
</organism>
<dbReference type="InterPro" id="IPR014729">
    <property type="entry name" value="Rossmann-like_a/b/a_fold"/>
</dbReference>
<dbReference type="GO" id="GO:0009398">
    <property type="term" value="P:FMN biosynthetic process"/>
    <property type="evidence" value="ECO:0007669"/>
    <property type="project" value="UniProtKB-UniRule"/>
</dbReference>
<proteinExistence type="inferred from homology"/>
<dbReference type="eggNOG" id="COG0196">
    <property type="taxonomic scope" value="Bacteria"/>
</dbReference>
<keyword evidence="8 15" id="KW-0547">Nucleotide-binding</keyword>
<comment type="pathway">
    <text evidence="2 15">Cofactor biosynthesis; FAD biosynthesis; FAD from FMN: step 1/1.</text>
</comment>
<dbReference type="EC" id="2.7.1.26" evidence="15"/>
<dbReference type="InterPro" id="IPR023465">
    <property type="entry name" value="Riboflavin_kinase_dom_sf"/>
</dbReference>
<dbReference type="PIRSF" id="PIRSF004491">
    <property type="entry name" value="FAD_Synth"/>
    <property type="match status" value="1"/>
</dbReference>
<keyword evidence="12" id="KW-0511">Multifunctional enzyme</keyword>
<evidence type="ECO:0000256" key="10">
    <source>
        <dbReference type="ARBA" id="ARBA00022827"/>
    </source>
</evidence>
<evidence type="ECO:0000256" key="6">
    <source>
        <dbReference type="ARBA" id="ARBA00022679"/>
    </source>
</evidence>
<gene>
    <name evidence="17" type="ORF">CDEE_0479</name>
</gene>
<dbReference type="NCBIfam" id="NF004162">
    <property type="entry name" value="PRK05627.1-5"/>
    <property type="match status" value="1"/>
</dbReference>
<dbReference type="NCBIfam" id="TIGR00083">
    <property type="entry name" value="ribF"/>
    <property type="match status" value="1"/>
</dbReference>
<evidence type="ECO:0000256" key="15">
    <source>
        <dbReference type="PIRNR" id="PIRNR004491"/>
    </source>
</evidence>
<dbReference type="Gene3D" id="3.40.50.620">
    <property type="entry name" value="HUPs"/>
    <property type="match status" value="1"/>
</dbReference>
<feature type="domain" description="Riboflavin kinase" evidence="16">
    <location>
        <begin position="186"/>
        <end position="311"/>
    </location>
</feature>
<evidence type="ECO:0000256" key="8">
    <source>
        <dbReference type="ARBA" id="ARBA00022741"/>
    </source>
</evidence>
<dbReference type="NCBIfam" id="NF004159">
    <property type="entry name" value="PRK05627.1-2"/>
    <property type="match status" value="1"/>
</dbReference>
<dbReference type="SMART" id="SM00904">
    <property type="entry name" value="Flavokinase"/>
    <property type="match status" value="1"/>
</dbReference>
<dbReference type="CDD" id="cd02064">
    <property type="entry name" value="FAD_synthetase_N"/>
    <property type="match status" value="1"/>
</dbReference>
<dbReference type="STRING" id="1208918.CDEE_0479"/>
<dbReference type="Gene3D" id="2.40.30.30">
    <property type="entry name" value="Riboflavin kinase-like"/>
    <property type="match status" value="1"/>
</dbReference>
<dbReference type="GO" id="GO:0009231">
    <property type="term" value="P:riboflavin biosynthetic process"/>
    <property type="evidence" value="ECO:0007669"/>
    <property type="project" value="InterPro"/>
</dbReference>
<evidence type="ECO:0000256" key="2">
    <source>
        <dbReference type="ARBA" id="ARBA00004726"/>
    </source>
</evidence>
<dbReference type="InterPro" id="IPR015865">
    <property type="entry name" value="Riboflavin_kinase_bac/euk"/>
</dbReference>
<keyword evidence="9 15" id="KW-0418">Kinase</keyword>
<evidence type="ECO:0000256" key="5">
    <source>
        <dbReference type="ARBA" id="ARBA00022643"/>
    </source>
</evidence>
<evidence type="ECO:0000256" key="7">
    <source>
        <dbReference type="ARBA" id="ARBA00022695"/>
    </source>
</evidence>
<sequence>MKIILHTYKNKKCNSANQACAITIGNFDGVHLGHQKLFQKLVQKASIYNMTPSALTFHPHSREYFKQNKISRIYNTRDKIKLITKHGMNQIMIQRFDDIINIEADLFIDYFLIRKLNMKLLIIGENFRFGYQRQGDLELLKKASTKYGFQLYTIEDVNNNITGSIVSSSKLRDLLKKSDLETSRRLLGRIFGISGHVIHGKKIGRKLGFPTMNINVPQNYALEKGVYIVRVYGLKNKILPGVANLGIRESIEINGSLLLEIHLIDDNIDAYGKIIYIEFLKKIRNEEKFTNIKSLINAISNDIKNARSYFANNGL</sequence>
<evidence type="ECO:0000256" key="1">
    <source>
        <dbReference type="ARBA" id="ARBA00002121"/>
    </source>
</evidence>
<dbReference type="Pfam" id="PF01687">
    <property type="entry name" value="Flavokinase"/>
    <property type="match status" value="1"/>
</dbReference>
<dbReference type="PANTHER" id="PTHR22749:SF6">
    <property type="entry name" value="RIBOFLAVIN KINASE"/>
    <property type="match status" value="1"/>
</dbReference>